<reference evidence="4" key="1">
    <citation type="journal article" date="2019" name="Int. J. Syst. Evol. Microbiol.">
        <title>The Global Catalogue of Microorganisms (GCM) 10K type strain sequencing project: providing services to taxonomists for standard genome sequencing and annotation.</title>
        <authorList>
            <consortium name="The Broad Institute Genomics Platform"/>
            <consortium name="The Broad Institute Genome Sequencing Center for Infectious Disease"/>
            <person name="Wu L."/>
            <person name="Ma J."/>
        </authorList>
    </citation>
    <scope>NUCLEOTIDE SEQUENCE [LARGE SCALE GENOMIC DNA]</scope>
    <source>
        <strain evidence="4">JCM 31037</strain>
    </source>
</reference>
<protein>
    <submittedName>
        <fullName evidence="3">2OG-Fe(II) oxygenase</fullName>
        <ecNumber evidence="3">1.14.11.-</ecNumber>
    </submittedName>
</protein>
<organism evidence="3 4">
    <name type="scientific">Micromonospora sonneratiae</name>
    <dbReference type="NCBI Taxonomy" id="1184706"/>
    <lineage>
        <taxon>Bacteria</taxon>
        <taxon>Bacillati</taxon>
        <taxon>Actinomycetota</taxon>
        <taxon>Actinomycetes</taxon>
        <taxon>Micromonosporales</taxon>
        <taxon>Micromonosporaceae</taxon>
        <taxon>Micromonospora</taxon>
    </lineage>
</organism>
<evidence type="ECO:0000313" key="4">
    <source>
        <dbReference type="Proteomes" id="UP001597260"/>
    </source>
</evidence>
<accession>A0ABW3YPR3</accession>
<comment type="caution">
    <text evidence="3">The sequence shown here is derived from an EMBL/GenBank/DDBJ whole genome shotgun (WGS) entry which is preliminary data.</text>
</comment>
<keyword evidence="1 3" id="KW-0560">Oxidoreductase</keyword>
<feature type="domain" description="Fe2OG dioxygenase" evidence="2">
    <location>
        <begin position="120"/>
        <end position="255"/>
    </location>
</feature>
<keyword evidence="4" id="KW-1185">Reference proteome</keyword>
<evidence type="ECO:0000256" key="1">
    <source>
        <dbReference type="RuleBase" id="RU003682"/>
    </source>
</evidence>
<keyword evidence="1" id="KW-0479">Metal-binding</keyword>
<dbReference type="GO" id="GO:0016491">
    <property type="term" value="F:oxidoreductase activity"/>
    <property type="evidence" value="ECO:0007669"/>
    <property type="project" value="UniProtKB-KW"/>
</dbReference>
<dbReference type="InterPro" id="IPR005123">
    <property type="entry name" value="Oxoglu/Fe-dep_dioxygenase_dom"/>
</dbReference>
<keyword evidence="1" id="KW-0408">Iron</keyword>
<gene>
    <name evidence="3" type="ORF">ACFQ4H_30260</name>
</gene>
<dbReference type="Proteomes" id="UP001597260">
    <property type="component" value="Unassembled WGS sequence"/>
</dbReference>
<dbReference type="RefSeq" id="WP_377577610.1">
    <property type="nucleotide sequence ID" value="NZ_JBHTMP010000076.1"/>
</dbReference>
<dbReference type="PROSITE" id="PS51471">
    <property type="entry name" value="FE2OG_OXY"/>
    <property type="match status" value="1"/>
</dbReference>
<dbReference type="EMBL" id="JBHTMP010000076">
    <property type="protein sequence ID" value="MFD1325376.1"/>
    <property type="molecule type" value="Genomic_DNA"/>
</dbReference>
<evidence type="ECO:0000313" key="3">
    <source>
        <dbReference type="EMBL" id="MFD1325376.1"/>
    </source>
</evidence>
<comment type="similarity">
    <text evidence="1">Belongs to the iron/ascorbate-dependent oxidoreductase family.</text>
</comment>
<dbReference type="Gene3D" id="2.60.120.620">
    <property type="entry name" value="q2cbj1_9rhob like domain"/>
    <property type="match status" value="1"/>
</dbReference>
<name>A0ABW3YPR3_9ACTN</name>
<proteinExistence type="inferred from homology"/>
<evidence type="ECO:0000259" key="2">
    <source>
        <dbReference type="PROSITE" id="PS51471"/>
    </source>
</evidence>
<dbReference type="EC" id="1.14.11.-" evidence="3"/>
<sequence length="266" mass="29550">MAIALRHEENLSHEEKLTVDSLARLIRGEVELIWHRGYYPAVLCQQALPRITTECEAAGYTLTDDFQSLGTSLGEAAENTTNAERYLATAAETTALIRQKIFDGQLSPTDLLRLDVDELWPYGATVARYRGQTMLPGIIRRWPGGAHANPHIDQRDIPLLESYRLTRRIGVNVYLQVPEPGNGGEIDFWGIFSSEAEYVSRKRADYGLDRTALGDPHFSVLPGQGDLLMFDAARVHGVRRVERGARVTAACFLGVRGTSDPLVLFA</sequence>